<dbReference type="GO" id="GO:0005524">
    <property type="term" value="F:ATP binding"/>
    <property type="evidence" value="ECO:0007669"/>
    <property type="project" value="UniProtKB-KW"/>
</dbReference>
<keyword evidence="6" id="KW-0067">ATP-binding</keyword>
<evidence type="ECO:0000313" key="10">
    <source>
        <dbReference type="EMBL" id="AND80240.1"/>
    </source>
</evidence>
<dbReference type="Gene3D" id="2.60.200.40">
    <property type="match status" value="1"/>
</dbReference>
<dbReference type="InterPro" id="IPR045540">
    <property type="entry name" value="YegS/DAGK_C"/>
</dbReference>
<dbReference type="SMART" id="SM00046">
    <property type="entry name" value="DAGKc"/>
    <property type="match status" value="1"/>
</dbReference>
<dbReference type="Proteomes" id="UP000077317">
    <property type="component" value="Chromosome"/>
</dbReference>
<keyword evidence="7" id="KW-0444">Lipid biosynthesis</keyword>
<keyword evidence="8" id="KW-1208">Phospholipid metabolism</keyword>
<dbReference type="PROSITE" id="PS50146">
    <property type="entry name" value="DAGK"/>
    <property type="match status" value="1"/>
</dbReference>
<dbReference type="PANTHER" id="PTHR12358:SF54">
    <property type="entry name" value="SPHINGOSINE KINASE RELATED PROTEIN"/>
    <property type="match status" value="1"/>
</dbReference>
<dbReference type="GO" id="GO:0016301">
    <property type="term" value="F:kinase activity"/>
    <property type="evidence" value="ECO:0007669"/>
    <property type="project" value="UniProtKB-KW"/>
</dbReference>
<dbReference type="AlphaFoldDB" id="A0A172Q9W7"/>
<dbReference type="InterPro" id="IPR050187">
    <property type="entry name" value="Lipid_Phosphate_FormReg"/>
</dbReference>
<comment type="cofactor">
    <cofactor evidence="1">
        <name>Mg(2+)</name>
        <dbReference type="ChEBI" id="CHEBI:18420"/>
    </cofactor>
</comment>
<dbReference type="KEGG" id="spat:A0O21_09650"/>
<dbReference type="Gene3D" id="3.40.50.10330">
    <property type="entry name" value="Probable inorganic polyphosphate/atp-NAD kinase, domain 1"/>
    <property type="match status" value="1"/>
</dbReference>
<evidence type="ECO:0000256" key="5">
    <source>
        <dbReference type="ARBA" id="ARBA00022777"/>
    </source>
</evidence>
<evidence type="ECO:0000313" key="11">
    <source>
        <dbReference type="Proteomes" id="UP000077317"/>
    </source>
</evidence>
<name>A0A172Q9W7_9STRE</name>
<dbReference type="InterPro" id="IPR017438">
    <property type="entry name" value="ATP-NAD_kinase_N"/>
</dbReference>
<evidence type="ECO:0000256" key="6">
    <source>
        <dbReference type="ARBA" id="ARBA00022840"/>
    </source>
</evidence>
<dbReference type="Pfam" id="PF00781">
    <property type="entry name" value="DAGK_cat"/>
    <property type="match status" value="1"/>
</dbReference>
<dbReference type="SUPFAM" id="SSF111331">
    <property type="entry name" value="NAD kinase/diacylglycerol kinase-like"/>
    <property type="match status" value="1"/>
</dbReference>
<keyword evidence="5 10" id="KW-0418">Kinase</keyword>
<gene>
    <name evidence="10" type="ORF">A0O21_09650</name>
</gene>
<evidence type="ECO:0000259" key="9">
    <source>
        <dbReference type="PROSITE" id="PS50146"/>
    </source>
</evidence>
<protein>
    <submittedName>
        <fullName evidence="10">Diacylglycerol kinase</fullName>
    </submittedName>
</protein>
<dbReference type="InterPro" id="IPR001206">
    <property type="entry name" value="Diacylglycerol_kinase_cat_dom"/>
</dbReference>
<dbReference type="PANTHER" id="PTHR12358">
    <property type="entry name" value="SPHINGOSINE KINASE"/>
    <property type="match status" value="1"/>
</dbReference>
<organism evidence="10 11">
    <name type="scientific">Streptococcus pantholopis</name>
    <dbReference type="NCBI Taxonomy" id="1811193"/>
    <lineage>
        <taxon>Bacteria</taxon>
        <taxon>Bacillati</taxon>
        <taxon>Bacillota</taxon>
        <taxon>Bacilli</taxon>
        <taxon>Lactobacillales</taxon>
        <taxon>Streptococcaceae</taxon>
        <taxon>Streptococcus</taxon>
    </lineage>
</organism>
<dbReference type="InterPro" id="IPR016064">
    <property type="entry name" value="NAD/diacylglycerol_kinase_sf"/>
</dbReference>
<evidence type="ECO:0000256" key="4">
    <source>
        <dbReference type="ARBA" id="ARBA00022741"/>
    </source>
</evidence>
<evidence type="ECO:0000256" key="3">
    <source>
        <dbReference type="ARBA" id="ARBA00022679"/>
    </source>
</evidence>
<keyword evidence="7" id="KW-0594">Phospholipid biosynthesis</keyword>
<sequence>MTIYIIANPHAGRHQARLIVERIKELSSAQDIKSFYTRYKDDERRQVNTILQEFQEKDFLLIIGGDGTLSKVLYYLPENIPFAYYPTGSGNDFARALAIPSNLNSILTLIQSRSVKEMTVFVYEKGLLLNSLDVGFAAWIIQKAEGSALKTILNKYHLGRLTYLAVAAKSLFSNPTADITVKSKDGSIKHYNKSFFFSLANNTYFGGGIMIWPTASVFDKKLDFIYARGETFSRRIRILLALILKKHQKSPYLHHEKIEEVSLKMPKDTLIEIDGEIVTTEKITLKAQKRYIYL</sequence>
<dbReference type="STRING" id="1811193.A0O21_09650"/>
<feature type="domain" description="DAGKc" evidence="9">
    <location>
        <begin position="1"/>
        <end position="126"/>
    </location>
</feature>
<reference evidence="11" key="2">
    <citation type="submission" date="2016-03" db="EMBL/GenBank/DDBJ databases">
        <title>Streptococcus antelopensis sp. nov., isolated from the feces of the Tibetan antelope (Pantholops hodgsonii) in Hoh Xil National Nature Reserve, Qinghai, China.</title>
        <authorList>
            <person name="Bai X."/>
        </authorList>
    </citation>
    <scope>NUCLEOTIDE SEQUENCE [LARGE SCALE GENOMIC DNA]</scope>
    <source>
        <strain evidence="11">TA 26</strain>
    </source>
</reference>
<keyword evidence="7" id="KW-0443">Lipid metabolism</keyword>
<proteinExistence type="inferred from homology"/>
<dbReference type="GO" id="GO:0008654">
    <property type="term" value="P:phospholipid biosynthetic process"/>
    <property type="evidence" value="ECO:0007669"/>
    <property type="project" value="UniProtKB-KW"/>
</dbReference>
<dbReference type="EMBL" id="CP014699">
    <property type="protein sequence ID" value="AND80240.1"/>
    <property type="molecule type" value="Genomic_DNA"/>
</dbReference>
<evidence type="ECO:0000256" key="1">
    <source>
        <dbReference type="ARBA" id="ARBA00001946"/>
    </source>
</evidence>
<keyword evidence="3" id="KW-0808">Transferase</keyword>
<keyword evidence="11" id="KW-1185">Reference proteome</keyword>
<reference evidence="10 11" key="1">
    <citation type="journal article" date="2016" name="Int. J. Syst. Evol. Microbiol.">
        <title>Streptococcuspantholopis sp. nov., isolated from faeces of the Tibetan antelope (Pantholops hodgsonii).</title>
        <authorList>
            <person name="Bai X."/>
            <person name="Xiong Y."/>
            <person name="Lu S."/>
            <person name="Jin D."/>
            <person name="Lai X."/>
            <person name="Yang J."/>
            <person name="Niu L."/>
            <person name="Hu S."/>
            <person name="Meng X."/>
            <person name="Pu J."/>
            <person name="Ye C."/>
            <person name="Xu J."/>
        </authorList>
    </citation>
    <scope>NUCLEOTIDE SEQUENCE [LARGE SCALE GENOMIC DNA]</scope>
    <source>
        <strain evidence="10 11">TA 26</strain>
    </source>
</reference>
<evidence type="ECO:0000256" key="8">
    <source>
        <dbReference type="ARBA" id="ARBA00023264"/>
    </source>
</evidence>
<accession>A0A172Q9W7</accession>
<dbReference type="RefSeq" id="WP_067064670.1">
    <property type="nucleotide sequence ID" value="NZ_CP014699.1"/>
</dbReference>
<dbReference type="OrthoDB" id="9786026at2"/>
<keyword evidence="4" id="KW-0547">Nucleotide-binding</keyword>
<evidence type="ECO:0000256" key="2">
    <source>
        <dbReference type="ARBA" id="ARBA00005983"/>
    </source>
</evidence>
<evidence type="ECO:0000256" key="7">
    <source>
        <dbReference type="ARBA" id="ARBA00023209"/>
    </source>
</evidence>
<comment type="similarity">
    <text evidence="2">Belongs to the diacylglycerol/lipid kinase family.</text>
</comment>
<dbReference type="Pfam" id="PF19279">
    <property type="entry name" value="YegS_C"/>
    <property type="match status" value="1"/>
</dbReference>